<keyword evidence="3" id="KW-1185">Reference proteome</keyword>
<gene>
    <name evidence="2" type="ORF">DASB73_015970</name>
</gene>
<evidence type="ECO:0000313" key="2">
    <source>
        <dbReference type="EMBL" id="GMM50639.1"/>
    </source>
</evidence>
<dbReference type="AlphaFoldDB" id="A0AAV5RGM4"/>
<dbReference type="EMBL" id="BTGC01000003">
    <property type="protein sequence ID" value="GMM50639.1"/>
    <property type="molecule type" value="Genomic_DNA"/>
</dbReference>
<feature type="region of interest" description="Disordered" evidence="1">
    <location>
        <begin position="1"/>
        <end position="34"/>
    </location>
</feature>
<name>A0AAV5RGM4_STABA</name>
<sequence>MPCASPGIKEGPLDAMRSARRDSEASASDDDTSILDAFPLPKGLEEYHHQVFPGHLFENSTLYDAQEDEEYSDNEHFKQSRTPSVVSATSNNLSSPVKAPAPPRKSSAISMTQTERRYLRYGHSYNQSFGGQSCKQPSNHVTSRSWDAGEPHQLP</sequence>
<feature type="region of interest" description="Disordered" evidence="1">
    <location>
        <begin position="63"/>
        <end position="115"/>
    </location>
</feature>
<reference evidence="2 3" key="1">
    <citation type="journal article" date="2023" name="Elife">
        <title>Identification of key yeast species and microbe-microbe interactions impacting larval growth of Drosophila in the wild.</title>
        <authorList>
            <person name="Mure A."/>
            <person name="Sugiura Y."/>
            <person name="Maeda R."/>
            <person name="Honda K."/>
            <person name="Sakurai N."/>
            <person name="Takahashi Y."/>
            <person name="Watada M."/>
            <person name="Katoh T."/>
            <person name="Gotoh A."/>
            <person name="Gotoh Y."/>
            <person name="Taniguchi I."/>
            <person name="Nakamura K."/>
            <person name="Hayashi T."/>
            <person name="Katayama T."/>
            <person name="Uemura T."/>
            <person name="Hattori Y."/>
        </authorList>
    </citation>
    <scope>NUCLEOTIDE SEQUENCE [LARGE SCALE GENOMIC DNA]</scope>
    <source>
        <strain evidence="2 3">SB-73</strain>
    </source>
</reference>
<accession>A0AAV5RGM4</accession>
<evidence type="ECO:0000313" key="3">
    <source>
        <dbReference type="Proteomes" id="UP001362899"/>
    </source>
</evidence>
<organism evidence="2 3">
    <name type="scientific">Starmerella bacillaris</name>
    <name type="common">Yeast</name>
    <name type="synonym">Candida zemplinina</name>
    <dbReference type="NCBI Taxonomy" id="1247836"/>
    <lineage>
        <taxon>Eukaryota</taxon>
        <taxon>Fungi</taxon>
        <taxon>Dikarya</taxon>
        <taxon>Ascomycota</taxon>
        <taxon>Saccharomycotina</taxon>
        <taxon>Dipodascomycetes</taxon>
        <taxon>Dipodascales</taxon>
        <taxon>Trichomonascaceae</taxon>
        <taxon>Starmerella</taxon>
    </lineage>
</organism>
<feature type="compositionally biased region" description="Polar residues" evidence="1">
    <location>
        <begin position="127"/>
        <end position="145"/>
    </location>
</feature>
<comment type="caution">
    <text evidence="2">The sequence shown here is derived from an EMBL/GenBank/DDBJ whole genome shotgun (WGS) entry which is preliminary data.</text>
</comment>
<proteinExistence type="predicted"/>
<feature type="region of interest" description="Disordered" evidence="1">
    <location>
        <begin position="127"/>
        <end position="155"/>
    </location>
</feature>
<dbReference type="Proteomes" id="UP001362899">
    <property type="component" value="Unassembled WGS sequence"/>
</dbReference>
<protein>
    <submittedName>
        <fullName evidence="2">Uncharacterized protein</fullName>
    </submittedName>
</protein>
<feature type="compositionally biased region" description="Polar residues" evidence="1">
    <location>
        <begin position="80"/>
        <end position="95"/>
    </location>
</feature>
<evidence type="ECO:0000256" key="1">
    <source>
        <dbReference type="SAM" id="MobiDB-lite"/>
    </source>
</evidence>